<dbReference type="PANTHER" id="PTHR24304">
    <property type="entry name" value="CYTOCHROME P450 FAMILY 7"/>
    <property type="match status" value="1"/>
</dbReference>
<keyword evidence="7" id="KW-0812">Transmembrane</keyword>
<evidence type="ECO:0000256" key="2">
    <source>
        <dbReference type="ARBA" id="ARBA00022617"/>
    </source>
</evidence>
<keyword evidence="7" id="KW-0472">Membrane</keyword>
<dbReference type="EMBL" id="QGMK01000178">
    <property type="protein sequence ID" value="TVY83559.1"/>
    <property type="molecule type" value="Genomic_DNA"/>
</dbReference>
<comment type="cofactor">
    <cofactor evidence="5">
        <name>heme</name>
        <dbReference type="ChEBI" id="CHEBI:30413"/>
    </cofactor>
</comment>
<evidence type="ECO:0000256" key="4">
    <source>
        <dbReference type="ARBA" id="ARBA00023004"/>
    </source>
</evidence>
<evidence type="ECO:0000313" key="9">
    <source>
        <dbReference type="Proteomes" id="UP000469558"/>
    </source>
</evidence>
<evidence type="ECO:0000256" key="1">
    <source>
        <dbReference type="ARBA" id="ARBA00010617"/>
    </source>
</evidence>
<feature type="transmembrane region" description="Helical" evidence="7">
    <location>
        <begin position="12"/>
        <end position="29"/>
    </location>
</feature>
<keyword evidence="6" id="KW-0503">Monooxygenase</keyword>
<dbReference type="GO" id="GO:0005506">
    <property type="term" value="F:iron ion binding"/>
    <property type="evidence" value="ECO:0007669"/>
    <property type="project" value="InterPro"/>
</dbReference>
<dbReference type="Gene3D" id="1.10.630.10">
    <property type="entry name" value="Cytochrome P450"/>
    <property type="match status" value="1"/>
</dbReference>
<comment type="similarity">
    <text evidence="1 6">Belongs to the cytochrome P450 family.</text>
</comment>
<keyword evidence="2 5" id="KW-0349">Heme</keyword>
<keyword evidence="3 5" id="KW-0479">Metal-binding</keyword>
<dbReference type="OrthoDB" id="1470350at2759"/>
<sequence length="506" mass="57190">MAGIWTESFGLMPSFVVLSVVTWVTWRVWKFTLKPMLSPEDPKDYPYFVPGNASAFMKDSQGLFQRAREYFGNTRVPFAVTIMGQRIHVITDPKDLPTLYKSTSTLTFDGFIKAFFQKEGVSPEAVHIMFTKQAKGQRKNITHAGEDFFKQQLQPGGHLQRLFASIQVKIDECIKWESLSSGTVISTMESTKTISLLAFCHECLVKPVSTAVFGNVIYEVEPRLSEIFRKFDDNSWKMNYEIPRLFAPDVYDAKDEIRAAMLRYIKLPHETRRDAAWIVHILEDELRGAGISEDDMASFFFGPFWTINGNAYKNLFWVLSHTFFDPKLHAAVREEIEPAVAAGLEGLDGRLEKCPRLVAIYEEVLRFNTSSVTVRDVIADTKIGNKILRKGAKVVAPTRQLHFDPAVFGRNVDDFDPERFLKNKELSKSNSFRPFGGGITHCPGRWLAMKEILLCVALIISRFDVEVAAGQNNSGGQTFPKVDTAMLALGVLPPVKGDVNLILRRK</sequence>
<dbReference type="SUPFAM" id="SSF48264">
    <property type="entry name" value="Cytochrome P450"/>
    <property type="match status" value="1"/>
</dbReference>
<dbReference type="AlphaFoldDB" id="A0A8T9CCQ7"/>
<dbReference type="GO" id="GO:0020037">
    <property type="term" value="F:heme binding"/>
    <property type="evidence" value="ECO:0007669"/>
    <property type="project" value="InterPro"/>
</dbReference>
<dbReference type="InterPro" id="IPR017972">
    <property type="entry name" value="Cyt_P450_CS"/>
</dbReference>
<protein>
    <submittedName>
        <fullName evidence="8">Prostacyclin synthase</fullName>
    </submittedName>
</protein>
<keyword evidence="9" id="KW-1185">Reference proteome</keyword>
<dbReference type="CDD" id="cd11040">
    <property type="entry name" value="CYP7_CYP8-like"/>
    <property type="match status" value="1"/>
</dbReference>
<evidence type="ECO:0000256" key="7">
    <source>
        <dbReference type="SAM" id="Phobius"/>
    </source>
</evidence>
<accession>A0A8T9CCQ7</accession>
<feature type="binding site" description="axial binding residue" evidence="5">
    <location>
        <position position="442"/>
    </location>
    <ligand>
        <name>heme</name>
        <dbReference type="ChEBI" id="CHEBI:30413"/>
    </ligand>
    <ligandPart>
        <name>Fe</name>
        <dbReference type="ChEBI" id="CHEBI:18248"/>
    </ligandPart>
</feature>
<dbReference type="Pfam" id="PF00067">
    <property type="entry name" value="p450"/>
    <property type="match status" value="1"/>
</dbReference>
<dbReference type="PANTHER" id="PTHR24304:SF2">
    <property type="entry name" value="24-HYDROXYCHOLESTEROL 7-ALPHA-HYDROXYLASE"/>
    <property type="match status" value="1"/>
</dbReference>
<dbReference type="PRINTS" id="PR00463">
    <property type="entry name" value="EP450I"/>
</dbReference>
<organism evidence="8 9">
    <name type="scientific">Lachnellula suecica</name>
    <dbReference type="NCBI Taxonomy" id="602035"/>
    <lineage>
        <taxon>Eukaryota</taxon>
        <taxon>Fungi</taxon>
        <taxon>Dikarya</taxon>
        <taxon>Ascomycota</taxon>
        <taxon>Pezizomycotina</taxon>
        <taxon>Leotiomycetes</taxon>
        <taxon>Helotiales</taxon>
        <taxon>Lachnaceae</taxon>
        <taxon>Lachnellula</taxon>
    </lineage>
</organism>
<dbReference type="InterPro" id="IPR036396">
    <property type="entry name" value="Cyt_P450_sf"/>
</dbReference>
<dbReference type="InterPro" id="IPR002401">
    <property type="entry name" value="Cyt_P450_E_grp-I"/>
</dbReference>
<proteinExistence type="inferred from homology"/>
<dbReference type="InterPro" id="IPR050529">
    <property type="entry name" value="CYP450_sterol_14alpha_dmase"/>
</dbReference>
<name>A0A8T9CCQ7_9HELO</name>
<keyword evidence="6" id="KW-0560">Oxidoreductase</keyword>
<keyword evidence="4 5" id="KW-0408">Iron</keyword>
<dbReference type="GO" id="GO:0008395">
    <property type="term" value="F:steroid hydroxylase activity"/>
    <property type="evidence" value="ECO:0007669"/>
    <property type="project" value="TreeGrafter"/>
</dbReference>
<evidence type="ECO:0000313" key="8">
    <source>
        <dbReference type="EMBL" id="TVY83559.1"/>
    </source>
</evidence>
<dbReference type="PROSITE" id="PS00086">
    <property type="entry name" value="CYTOCHROME_P450"/>
    <property type="match status" value="1"/>
</dbReference>
<dbReference type="InterPro" id="IPR001128">
    <property type="entry name" value="Cyt_P450"/>
</dbReference>
<comment type="caution">
    <text evidence="8">The sequence shown here is derived from an EMBL/GenBank/DDBJ whole genome shotgun (WGS) entry which is preliminary data.</text>
</comment>
<keyword evidence="7" id="KW-1133">Transmembrane helix</keyword>
<gene>
    <name evidence="8" type="primary">ptgis</name>
    <name evidence="8" type="ORF">LSUE1_G003603</name>
</gene>
<reference evidence="8 9" key="1">
    <citation type="submission" date="2018-05" db="EMBL/GenBank/DDBJ databases">
        <title>Genome sequencing and assembly of the regulated plant pathogen Lachnellula willkommii and related sister species for the development of diagnostic species identification markers.</title>
        <authorList>
            <person name="Giroux E."/>
            <person name="Bilodeau G."/>
        </authorList>
    </citation>
    <scope>NUCLEOTIDE SEQUENCE [LARGE SCALE GENOMIC DNA]</scope>
    <source>
        <strain evidence="8 9">CBS 268.59</strain>
    </source>
</reference>
<evidence type="ECO:0000256" key="3">
    <source>
        <dbReference type="ARBA" id="ARBA00022723"/>
    </source>
</evidence>
<dbReference type="GO" id="GO:0016705">
    <property type="term" value="F:oxidoreductase activity, acting on paired donors, with incorporation or reduction of molecular oxygen"/>
    <property type="evidence" value="ECO:0007669"/>
    <property type="project" value="InterPro"/>
</dbReference>
<evidence type="ECO:0000256" key="5">
    <source>
        <dbReference type="PIRSR" id="PIRSR602401-1"/>
    </source>
</evidence>
<dbReference type="Proteomes" id="UP000469558">
    <property type="component" value="Unassembled WGS sequence"/>
</dbReference>
<evidence type="ECO:0000256" key="6">
    <source>
        <dbReference type="RuleBase" id="RU000461"/>
    </source>
</evidence>